<feature type="compositionally biased region" description="Pro residues" evidence="1">
    <location>
        <begin position="97"/>
        <end position="106"/>
    </location>
</feature>
<dbReference type="SUPFAM" id="SSF81995">
    <property type="entry name" value="beta-sandwich domain of Sec23/24"/>
    <property type="match status" value="1"/>
</dbReference>
<feature type="region of interest" description="Disordered" evidence="1">
    <location>
        <begin position="180"/>
        <end position="211"/>
    </location>
</feature>
<evidence type="ECO:0000256" key="1">
    <source>
        <dbReference type="SAM" id="MobiDB-lite"/>
    </source>
</evidence>
<feature type="compositionally biased region" description="Pro residues" evidence="1">
    <location>
        <begin position="42"/>
        <end position="70"/>
    </location>
</feature>
<gene>
    <name evidence="2" type="ORF">TT172_LOCUS5477</name>
</gene>
<accession>A0A3S4F2Y0</accession>
<evidence type="ECO:0000313" key="3">
    <source>
        <dbReference type="Proteomes" id="UP000289323"/>
    </source>
</evidence>
<dbReference type="PRINTS" id="PR01217">
    <property type="entry name" value="PRICHEXTENSN"/>
</dbReference>
<reference evidence="2 3" key="1">
    <citation type="submission" date="2018-04" db="EMBL/GenBank/DDBJ databases">
        <authorList>
            <person name="Huttner S."/>
            <person name="Dainat J."/>
        </authorList>
    </citation>
    <scope>NUCLEOTIDE SEQUENCE [LARGE SCALE GENOMIC DNA]</scope>
</reference>
<protein>
    <submittedName>
        <fullName evidence="2">E69c442a-b240-40e3-8c9e-337c4d40cc12</fullName>
    </submittedName>
</protein>
<dbReference type="EMBL" id="OUUZ01000009">
    <property type="protein sequence ID" value="SPQ23058.1"/>
    <property type="molecule type" value="Genomic_DNA"/>
</dbReference>
<dbReference type="AlphaFoldDB" id="A0A3S4F2Y0"/>
<feature type="region of interest" description="Disordered" evidence="1">
    <location>
        <begin position="23"/>
        <end position="124"/>
    </location>
</feature>
<dbReference type="Proteomes" id="UP000289323">
    <property type="component" value="Unassembled WGS sequence"/>
</dbReference>
<organism evidence="2 3">
    <name type="scientific">Thermothielavioides terrestris</name>
    <dbReference type="NCBI Taxonomy" id="2587410"/>
    <lineage>
        <taxon>Eukaryota</taxon>
        <taxon>Fungi</taxon>
        <taxon>Dikarya</taxon>
        <taxon>Ascomycota</taxon>
        <taxon>Pezizomycotina</taxon>
        <taxon>Sordariomycetes</taxon>
        <taxon>Sordariomycetidae</taxon>
        <taxon>Sordariales</taxon>
        <taxon>Chaetomiaceae</taxon>
        <taxon>Thermothielavioides</taxon>
    </lineage>
</organism>
<feature type="compositionally biased region" description="Basic and acidic residues" evidence="1">
    <location>
        <begin position="197"/>
        <end position="211"/>
    </location>
</feature>
<evidence type="ECO:0000313" key="2">
    <source>
        <dbReference type="EMBL" id="SPQ23058.1"/>
    </source>
</evidence>
<name>A0A3S4F2Y0_9PEZI</name>
<feature type="compositionally biased region" description="Low complexity" evidence="1">
    <location>
        <begin position="71"/>
        <end position="96"/>
    </location>
</feature>
<proteinExistence type="predicted"/>
<sequence length="211" mass="23553">MYSDVYPLGHEPIVPLAAPPVLETIPGYADLPPLSPEDQCWMPPPPSPVPPSAPQPTPQPTPATPTPSPPQHQQQQQQPQEQQQQQQTPQQEQPQQYPTPPSPPTSPLHTKKGKPPRTMDPNALNDPAIRDAYFKLTVVAARVANIKANHAHLYANVSDEKRIAWHMFKARNVCRPEALADLDGEDRIELSSDEEEDGKKEEEDRDKMELD</sequence>